<accession>A0ACD5DC91</accession>
<reference evidence="1" key="1">
    <citation type="submission" date="2024-08" db="EMBL/GenBank/DDBJ databases">
        <title>Lentilactobacillus sp. nov., isolated from tree bark.</title>
        <authorList>
            <person name="Phuengjayaem S."/>
            <person name="Tanasupawat S."/>
        </authorList>
    </citation>
    <scope>NUCLEOTIDE SEQUENCE</scope>
    <source>
        <strain evidence="1">SPB1-3</strain>
    </source>
</reference>
<dbReference type="EMBL" id="CP168151">
    <property type="protein sequence ID" value="XFD38981.1"/>
    <property type="molecule type" value="Genomic_DNA"/>
</dbReference>
<proteinExistence type="predicted"/>
<sequence>MPKIRNHSGGFLLAETIVSMAIIIFSFGILLWNLKIVNTPANYQQISFYRFISLIENDKFKFKFENPKKQGILLDSKSNNKYYRIKKVKNIVTLAGETNGYIPLVQNVKKIEFSKAKDRPEITVIFENGERYRALVSSKK</sequence>
<evidence type="ECO:0000313" key="1">
    <source>
        <dbReference type="EMBL" id="XFD38981.1"/>
    </source>
</evidence>
<gene>
    <name evidence="1" type="ORF">O0236_005970</name>
</gene>
<evidence type="ECO:0000313" key="2">
    <source>
        <dbReference type="Proteomes" id="UP001149860"/>
    </source>
</evidence>
<keyword evidence="2" id="KW-1185">Reference proteome</keyword>
<organism evidence="1 2">
    <name type="scientific">Lentilactobacillus terminaliae</name>
    <dbReference type="NCBI Taxonomy" id="3003483"/>
    <lineage>
        <taxon>Bacteria</taxon>
        <taxon>Bacillati</taxon>
        <taxon>Bacillota</taxon>
        <taxon>Bacilli</taxon>
        <taxon>Lactobacillales</taxon>
        <taxon>Lactobacillaceae</taxon>
        <taxon>Lentilactobacillus</taxon>
    </lineage>
</organism>
<name>A0ACD5DC91_9LACO</name>
<dbReference type="Proteomes" id="UP001149860">
    <property type="component" value="Chromosome"/>
</dbReference>
<protein>
    <submittedName>
        <fullName evidence="1">Competence type IV pilus minor pilin ComGF</fullName>
    </submittedName>
</protein>